<dbReference type="Proteomes" id="UP000199421">
    <property type="component" value="Unassembled WGS sequence"/>
</dbReference>
<evidence type="ECO:0000313" key="2">
    <source>
        <dbReference type="EMBL" id="SEM31233.1"/>
    </source>
</evidence>
<name>A0A1H7XC28_OLID1</name>
<dbReference type="STRING" id="407022.SAMN05661044_04828"/>
<accession>A0A1H7XC28</accession>
<feature type="chain" id="PRO_5011548148" description="Outer membrane protein beta-barrel domain-containing protein" evidence="1">
    <location>
        <begin position="22"/>
        <end position="275"/>
    </location>
</feature>
<gene>
    <name evidence="2" type="ORF">SAMN05661044_04828</name>
</gene>
<keyword evidence="1" id="KW-0732">Signal</keyword>
<protein>
    <recommendedName>
        <fullName evidence="4">Outer membrane protein beta-barrel domain-containing protein</fullName>
    </recommendedName>
</protein>
<reference evidence="3" key="1">
    <citation type="submission" date="2016-10" db="EMBL/GenBank/DDBJ databases">
        <authorList>
            <person name="Varghese N."/>
            <person name="Submissions S."/>
        </authorList>
    </citation>
    <scope>NUCLEOTIDE SEQUENCE [LARGE SCALE GENOMIC DNA]</scope>
    <source>
        <strain evidence="3">DSM 18733</strain>
    </source>
</reference>
<evidence type="ECO:0000313" key="3">
    <source>
        <dbReference type="Proteomes" id="UP000199421"/>
    </source>
</evidence>
<dbReference type="RefSeq" id="WP_093330263.1">
    <property type="nucleotide sequence ID" value="NZ_FOAF01000010.1"/>
</dbReference>
<organism evidence="2 3">
    <name type="scientific">Olivibacter domesticus</name>
    <name type="common">Pseudosphingobacterium domesticum</name>
    <dbReference type="NCBI Taxonomy" id="407022"/>
    <lineage>
        <taxon>Bacteria</taxon>
        <taxon>Pseudomonadati</taxon>
        <taxon>Bacteroidota</taxon>
        <taxon>Sphingobacteriia</taxon>
        <taxon>Sphingobacteriales</taxon>
        <taxon>Sphingobacteriaceae</taxon>
        <taxon>Olivibacter</taxon>
    </lineage>
</organism>
<dbReference type="EMBL" id="FOAF01000010">
    <property type="protein sequence ID" value="SEM31233.1"/>
    <property type="molecule type" value="Genomic_DNA"/>
</dbReference>
<evidence type="ECO:0000256" key="1">
    <source>
        <dbReference type="SAM" id="SignalP"/>
    </source>
</evidence>
<proteinExistence type="predicted"/>
<evidence type="ECO:0008006" key="4">
    <source>
        <dbReference type="Google" id="ProtNLM"/>
    </source>
</evidence>
<feature type="signal peptide" evidence="1">
    <location>
        <begin position="1"/>
        <end position="21"/>
    </location>
</feature>
<dbReference type="OrthoDB" id="1467485at2"/>
<sequence>MMIKKGLCVGLFLSLFFAVNAQKRITFPFGGAYDENQVLHLGFFFTYQTSYYKVSKNKDWQLSNGGISGQKLVGISTPAAIGGLGFGIPVDIRLGGNANFILRPTYLIFASQSLDYTYLNESTGERTTISKYHKEDIEKASTESSMDRNFFAFELPVLLKFKSDMKQIYGEDKYRGYIVGGAKFSRNIGRNKYYDALTQNPPARMPLIVKPYYFSYEAGAGVDIFFEYFKMSAELKWSQSINSILDKKLDRGPNPFMQPIDKLLLRSLQFSLIFE</sequence>
<dbReference type="AlphaFoldDB" id="A0A1H7XC28"/>
<keyword evidence="3" id="KW-1185">Reference proteome</keyword>